<accession>A0A1I4V1R9</accession>
<reference evidence="2" key="1">
    <citation type="submission" date="2016-10" db="EMBL/GenBank/DDBJ databases">
        <authorList>
            <person name="Varghese N."/>
            <person name="Submissions S."/>
        </authorList>
    </citation>
    <scope>NUCLEOTIDE SEQUENCE [LARGE SCALE GENOMIC DNA]</scope>
    <source>
        <strain evidence="2">BL36</strain>
    </source>
</reference>
<dbReference type="EMBL" id="FOTK01000084">
    <property type="protein sequence ID" value="SFM95194.1"/>
    <property type="molecule type" value="Genomic_DNA"/>
</dbReference>
<organism evidence="1 2">
    <name type="scientific">Methylobacterium pseudosasicola</name>
    <dbReference type="NCBI Taxonomy" id="582667"/>
    <lineage>
        <taxon>Bacteria</taxon>
        <taxon>Pseudomonadati</taxon>
        <taxon>Pseudomonadota</taxon>
        <taxon>Alphaproteobacteria</taxon>
        <taxon>Hyphomicrobiales</taxon>
        <taxon>Methylobacteriaceae</taxon>
        <taxon>Methylobacterium</taxon>
    </lineage>
</organism>
<dbReference type="AlphaFoldDB" id="A0A1I4V1R9"/>
<protein>
    <submittedName>
        <fullName evidence="1">Uncharacterized protein</fullName>
    </submittedName>
</protein>
<proteinExistence type="predicted"/>
<dbReference type="RefSeq" id="WP_092047303.1">
    <property type="nucleotide sequence ID" value="NZ_FOTK01000084.1"/>
</dbReference>
<evidence type="ECO:0000313" key="2">
    <source>
        <dbReference type="Proteomes" id="UP000199048"/>
    </source>
</evidence>
<dbReference type="Proteomes" id="UP000199048">
    <property type="component" value="Unassembled WGS sequence"/>
</dbReference>
<gene>
    <name evidence="1" type="ORF">SAMN05192568_108411</name>
</gene>
<evidence type="ECO:0000313" key="1">
    <source>
        <dbReference type="EMBL" id="SFM95194.1"/>
    </source>
</evidence>
<keyword evidence="2" id="KW-1185">Reference proteome</keyword>
<dbReference type="OrthoDB" id="8005552at2"/>
<sequence length="80" mass="8948">MSDPEDDELKRHALAQIASALSVPIETFLDPSVLCGDHPSEADQESELLELFRQVRDVPARRRCLGFIRALTEPKASETE</sequence>
<name>A0A1I4V1R9_9HYPH</name>